<feature type="domain" description="PAC" evidence="11">
    <location>
        <begin position="560"/>
        <end position="611"/>
    </location>
</feature>
<evidence type="ECO:0000256" key="7">
    <source>
        <dbReference type="SAM" id="MobiDB-lite"/>
    </source>
</evidence>
<evidence type="ECO:0000256" key="6">
    <source>
        <dbReference type="PROSITE-ProRule" id="PRU00169"/>
    </source>
</evidence>
<dbReference type="SMART" id="SM00091">
    <property type="entry name" value="PAS"/>
    <property type="match status" value="3"/>
</dbReference>
<reference evidence="12 13" key="1">
    <citation type="submission" date="2023-05" db="EMBL/GenBank/DDBJ databases">
        <title>Lysobacter sp. strain LF1 Genome sequencing and assembly.</title>
        <authorList>
            <person name="Jung Y."/>
        </authorList>
    </citation>
    <scope>NUCLEOTIDE SEQUENCE [LARGE SCALE GENOMIC DNA]</scope>
    <source>
        <strain evidence="12 13">LF1</strain>
    </source>
</reference>
<evidence type="ECO:0000313" key="13">
    <source>
        <dbReference type="Proteomes" id="UP001321580"/>
    </source>
</evidence>
<comment type="caution">
    <text evidence="12">The sequence shown here is derived from an EMBL/GenBank/DDBJ whole genome shotgun (WGS) entry which is preliminary data.</text>
</comment>
<dbReference type="PANTHER" id="PTHR43547:SF2">
    <property type="entry name" value="HYBRID SIGNAL TRANSDUCTION HISTIDINE KINASE C"/>
    <property type="match status" value="1"/>
</dbReference>
<evidence type="ECO:0000259" key="8">
    <source>
        <dbReference type="PROSITE" id="PS50109"/>
    </source>
</evidence>
<dbReference type="SUPFAM" id="SSF55785">
    <property type="entry name" value="PYP-like sensor domain (PAS domain)"/>
    <property type="match status" value="3"/>
</dbReference>
<dbReference type="PANTHER" id="PTHR43547">
    <property type="entry name" value="TWO-COMPONENT HISTIDINE KINASE"/>
    <property type="match status" value="1"/>
</dbReference>
<dbReference type="Pfam" id="PF00512">
    <property type="entry name" value="HisKA"/>
    <property type="match status" value="1"/>
</dbReference>
<evidence type="ECO:0000256" key="2">
    <source>
        <dbReference type="ARBA" id="ARBA00012438"/>
    </source>
</evidence>
<dbReference type="Pfam" id="PF08447">
    <property type="entry name" value="PAS_3"/>
    <property type="match status" value="1"/>
</dbReference>
<dbReference type="Pfam" id="PF08448">
    <property type="entry name" value="PAS_4"/>
    <property type="match status" value="2"/>
</dbReference>
<organism evidence="12 13">
    <name type="scientific">Lysobacter stagni</name>
    <dbReference type="NCBI Taxonomy" id="3045172"/>
    <lineage>
        <taxon>Bacteria</taxon>
        <taxon>Pseudomonadati</taxon>
        <taxon>Pseudomonadota</taxon>
        <taxon>Gammaproteobacteria</taxon>
        <taxon>Lysobacterales</taxon>
        <taxon>Lysobacteraceae</taxon>
        <taxon>Lysobacter</taxon>
    </lineage>
</organism>
<accession>A0ABT6XI36</accession>
<dbReference type="InterPro" id="IPR003018">
    <property type="entry name" value="GAF"/>
</dbReference>
<gene>
    <name evidence="12" type="ORF">QLQ15_12950</name>
</gene>
<evidence type="ECO:0000313" key="12">
    <source>
        <dbReference type="EMBL" id="MDI9239812.1"/>
    </source>
</evidence>
<dbReference type="EC" id="2.7.13.3" evidence="2"/>
<evidence type="ECO:0000256" key="1">
    <source>
        <dbReference type="ARBA" id="ARBA00000085"/>
    </source>
</evidence>
<dbReference type="InterPro" id="IPR001789">
    <property type="entry name" value="Sig_transdc_resp-reg_receiver"/>
</dbReference>
<feature type="domain" description="PAC" evidence="11">
    <location>
        <begin position="95"/>
        <end position="143"/>
    </location>
</feature>
<feature type="domain" description="Response regulatory" evidence="9">
    <location>
        <begin position="994"/>
        <end position="1110"/>
    </location>
</feature>
<dbReference type="InterPro" id="IPR035965">
    <property type="entry name" value="PAS-like_dom_sf"/>
</dbReference>
<dbReference type="SUPFAM" id="SSF47384">
    <property type="entry name" value="Homodimeric domain of signal transducing histidine kinase"/>
    <property type="match status" value="1"/>
</dbReference>
<comment type="catalytic activity">
    <reaction evidence="1">
        <text>ATP + protein L-histidine = ADP + protein N-phospho-L-histidine.</text>
        <dbReference type="EC" id="2.7.13.3"/>
    </reaction>
</comment>
<dbReference type="Proteomes" id="UP001321580">
    <property type="component" value="Unassembled WGS sequence"/>
</dbReference>
<dbReference type="InterPro" id="IPR005467">
    <property type="entry name" value="His_kinase_dom"/>
</dbReference>
<evidence type="ECO:0000259" key="11">
    <source>
        <dbReference type="PROSITE" id="PS50113"/>
    </source>
</evidence>
<keyword evidence="3 6" id="KW-0597">Phosphoprotein</keyword>
<dbReference type="InterPro" id="IPR029016">
    <property type="entry name" value="GAF-like_dom_sf"/>
</dbReference>
<keyword evidence="4" id="KW-0808">Transferase</keyword>
<dbReference type="Gene3D" id="3.30.450.20">
    <property type="entry name" value="PAS domain"/>
    <property type="match status" value="3"/>
</dbReference>
<dbReference type="PROSITE" id="PS50112">
    <property type="entry name" value="PAS"/>
    <property type="match status" value="1"/>
</dbReference>
<dbReference type="InterPro" id="IPR013655">
    <property type="entry name" value="PAS_fold_3"/>
</dbReference>
<dbReference type="SUPFAM" id="SSF52172">
    <property type="entry name" value="CheY-like"/>
    <property type="match status" value="1"/>
</dbReference>
<dbReference type="CDD" id="cd00130">
    <property type="entry name" value="PAS"/>
    <property type="match status" value="2"/>
</dbReference>
<proteinExistence type="predicted"/>
<dbReference type="Gene3D" id="1.10.287.130">
    <property type="match status" value="1"/>
</dbReference>
<dbReference type="Gene3D" id="3.40.50.2300">
    <property type="match status" value="1"/>
</dbReference>
<dbReference type="InterPro" id="IPR003594">
    <property type="entry name" value="HATPase_dom"/>
</dbReference>
<evidence type="ECO:0000259" key="10">
    <source>
        <dbReference type="PROSITE" id="PS50112"/>
    </source>
</evidence>
<feature type="domain" description="Histidine kinase" evidence="8">
    <location>
        <begin position="756"/>
        <end position="974"/>
    </location>
</feature>
<dbReference type="Pfam" id="PF02518">
    <property type="entry name" value="HATPase_c"/>
    <property type="match status" value="1"/>
</dbReference>
<dbReference type="InterPro" id="IPR011006">
    <property type="entry name" value="CheY-like_superfamily"/>
</dbReference>
<dbReference type="PROSITE" id="PS50109">
    <property type="entry name" value="HIS_KIN"/>
    <property type="match status" value="1"/>
</dbReference>
<dbReference type="SUPFAM" id="SSF55781">
    <property type="entry name" value="GAF domain-like"/>
    <property type="match status" value="2"/>
</dbReference>
<feature type="region of interest" description="Disordered" evidence="7">
    <location>
        <begin position="1"/>
        <end position="21"/>
    </location>
</feature>
<dbReference type="InterPro" id="IPR000014">
    <property type="entry name" value="PAS"/>
</dbReference>
<sequence>MSATGLPETAAPIEPTGTGGQEARLRYAMDAGRVGAWDLDVAGTQLQCSATCKAHFGLPPDSGFGFAEWKAAVFRADWPIIKQTAQRAIDDAGEFAVEYRVRWPDRTWHWIETRGRIDGNGAHLSGVTLDITDRKRAEHLAREQTRLLEMIATGLSHDPCMQALCEAVTHLEPDARSCVVLADGDGRRIAAVHVAGLPMSFGETLAGLSVEHIAPCADVATDTLPSPVLRELCTRNEIRSLHCAPVVDPNGHTAGWFVLALSEARESDAWVQRICDFGANVARIILERERTVSRVLHNEAQLAEDLADARLLQEISAEIVREPDEYALSCKILDTAIILMHSQFGSFQLLERREDGPLLHLHVNRGFSDEAATHWRQVRMDTGCVCGDALREGRRIIVPDISTFIEDPVEREVYARAGIRAVQTTPLRTRDGRLVGMLSTHWSRAHHPSQRELDLLDVLARLAADLVERRQSEAALRDSEAAAERQHRLYEAILTNTPDLAYVFDREHRFIYANDVLLRMWGKSWAEAIGKTCLELGYEPWHAQMHDREIEEVIATRMPVRGEVPFNGTFGRRMYDYIFVPVLNAHGEVEAIAGTTRDVTDRRNAEETLRNHSAQVDALLEAAPLGIYLLDSAFRIRHVNPIARPALGDAVGRDFAEVISGLSGQERARELLAIFHRTLHTGEPFIALEYPDFQSDRGVTEYYDWRAHRIVLPDGGFGVVCYFQEVTAQVQARRAIEASRDALREEDARKDEFLTTLAHELRNPLGPLSNCLQIMRLRDIDDEEGRRLRSMMERQLAQLIHLVDDLLEVSRITGGKIELRRAPVDLRSVIATALETAHPLIQAGGHQVRVSIESEPLLLDVDAVRLAQVFTNLLNNAAKYTPPGGRIQVEAVSEDGQVRICVRDNGIGLPSEMRERVFDRFTQSEHSRRHSQGGLGIGLTIVRSLVAMHGGSVAALSEGIGRGSEFVVYLPRIASGAVAGPTPQAVPLAHGRSSILVVDDNHENADSLAEFLRCLGHDVRTCYDGAAAVAAVSERVPDVVLIDLGMPGMDGFETCRCIRAMNGGSGIRIIAVTGWGQEADVQRTARSGFDAHMVKPVDPHALIDQLEAFRSRSPGAPV</sequence>
<dbReference type="SMART" id="SM00065">
    <property type="entry name" value="GAF"/>
    <property type="match status" value="1"/>
</dbReference>
<dbReference type="InterPro" id="IPR000700">
    <property type="entry name" value="PAS-assoc_C"/>
</dbReference>
<dbReference type="SMART" id="SM00448">
    <property type="entry name" value="REC"/>
    <property type="match status" value="1"/>
</dbReference>
<dbReference type="InterPro" id="IPR036890">
    <property type="entry name" value="HATPase_C_sf"/>
</dbReference>
<dbReference type="SUPFAM" id="SSF55874">
    <property type="entry name" value="ATPase domain of HSP90 chaperone/DNA topoisomerase II/histidine kinase"/>
    <property type="match status" value="1"/>
</dbReference>
<dbReference type="CDD" id="cd17580">
    <property type="entry name" value="REC_2_DhkD-like"/>
    <property type="match status" value="1"/>
</dbReference>
<dbReference type="Pfam" id="PF13185">
    <property type="entry name" value="GAF_2"/>
    <property type="match status" value="1"/>
</dbReference>
<dbReference type="PRINTS" id="PR00344">
    <property type="entry name" value="BCTRLSENSOR"/>
</dbReference>
<dbReference type="CDD" id="cd00075">
    <property type="entry name" value="HATPase"/>
    <property type="match status" value="1"/>
</dbReference>
<dbReference type="Gene3D" id="3.30.450.40">
    <property type="match status" value="2"/>
</dbReference>
<name>A0ABT6XI36_9GAMM</name>
<dbReference type="RefSeq" id="WP_283213178.1">
    <property type="nucleotide sequence ID" value="NZ_JASGBI010000001.1"/>
</dbReference>
<dbReference type="Pfam" id="PF00072">
    <property type="entry name" value="Response_reg"/>
    <property type="match status" value="1"/>
</dbReference>
<dbReference type="PROSITE" id="PS50113">
    <property type="entry name" value="PAC"/>
    <property type="match status" value="2"/>
</dbReference>
<dbReference type="SMART" id="SM00388">
    <property type="entry name" value="HisKA"/>
    <property type="match status" value="1"/>
</dbReference>
<dbReference type="InterPro" id="IPR003661">
    <property type="entry name" value="HisK_dim/P_dom"/>
</dbReference>
<evidence type="ECO:0000256" key="3">
    <source>
        <dbReference type="ARBA" id="ARBA00022553"/>
    </source>
</evidence>
<dbReference type="NCBIfam" id="TIGR00229">
    <property type="entry name" value="sensory_box"/>
    <property type="match status" value="1"/>
</dbReference>
<dbReference type="Gene3D" id="3.30.565.10">
    <property type="entry name" value="Histidine kinase-like ATPase, C-terminal domain"/>
    <property type="match status" value="1"/>
</dbReference>
<feature type="modified residue" description="4-aspartylphosphate" evidence="6">
    <location>
        <position position="1043"/>
    </location>
</feature>
<dbReference type="PROSITE" id="PS50110">
    <property type="entry name" value="RESPONSE_REGULATORY"/>
    <property type="match status" value="1"/>
</dbReference>
<protein>
    <recommendedName>
        <fullName evidence="2">histidine kinase</fullName>
        <ecNumber evidence="2">2.7.13.3</ecNumber>
    </recommendedName>
</protein>
<dbReference type="CDD" id="cd00082">
    <property type="entry name" value="HisKA"/>
    <property type="match status" value="1"/>
</dbReference>
<evidence type="ECO:0000256" key="4">
    <source>
        <dbReference type="ARBA" id="ARBA00022679"/>
    </source>
</evidence>
<dbReference type="InterPro" id="IPR036097">
    <property type="entry name" value="HisK_dim/P_sf"/>
</dbReference>
<feature type="domain" description="PAS" evidence="10">
    <location>
        <begin position="486"/>
        <end position="557"/>
    </location>
</feature>
<dbReference type="EMBL" id="JASGBI010000001">
    <property type="protein sequence ID" value="MDI9239812.1"/>
    <property type="molecule type" value="Genomic_DNA"/>
</dbReference>
<evidence type="ECO:0000259" key="9">
    <source>
        <dbReference type="PROSITE" id="PS50110"/>
    </source>
</evidence>
<keyword evidence="13" id="KW-1185">Reference proteome</keyword>
<keyword evidence="5" id="KW-0418">Kinase</keyword>
<dbReference type="SMART" id="SM00387">
    <property type="entry name" value="HATPase_c"/>
    <property type="match status" value="1"/>
</dbReference>
<evidence type="ECO:0000256" key="5">
    <source>
        <dbReference type="ARBA" id="ARBA00022777"/>
    </source>
</evidence>
<dbReference type="InterPro" id="IPR004358">
    <property type="entry name" value="Sig_transdc_His_kin-like_C"/>
</dbReference>
<dbReference type="InterPro" id="IPR013656">
    <property type="entry name" value="PAS_4"/>
</dbReference>